<dbReference type="InterPro" id="IPR001207">
    <property type="entry name" value="Transposase_mutator"/>
</dbReference>
<feature type="non-terminal residue" evidence="7">
    <location>
        <position position="1"/>
    </location>
</feature>
<comment type="function">
    <text evidence="1 6">Required for the transposition of the insertion element.</text>
</comment>
<dbReference type="PANTHER" id="PTHR33217">
    <property type="entry name" value="TRANSPOSASE FOR INSERTION SEQUENCE ELEMENT IS1081"/>
    <property type="match status" value="1"/>
</dbReference>
<evidence type="ECO:0000313" key="8">
    <source>
        <dbReference type="Proteomes" id="UP000251351"/>
    </source>
</evidence>
<dbReference type="GO" id="GO:0006313">
    <property type="term" value="P:DNA transposition"/>
    <property type="evidence" value="ECO:0007669"/>
    <property type="project" value="UniProtKB-UniRule"/>
</dbReference>
<dbReference type="Pfam" id="PF00872">
    <property type="entry name" value="Transposase_mut"/>
    <property type="match status" value="1"/>
</dbReference>
<evidence type="ECO:0000256" key="5">
    <source>
        <dbReference type="ARBA" id="ARBA00023172"/>
    </source>
</evidence>
<keyword evidence="5 6" id="KW-0233">DNA recombination</keyword>
<reference evidence="7 8" key="1">
    <citation type="submission" date="2018-04" db="EMBL/GenBank/DDBJ databases">
        <title>Whole genome sequencing of Salmonella enterica.</title>
        <authorList>
            <person name="Bell R."/>
        </authorList>
    </citation>
    <scope>NUCLEOTIDE SEQUENCE [LARGE SCALE GENOMIC DNA]</scope>
    <source>
        <strain evidence="7 8">CFSAN058610</strain>
    </source>
</reference>
<dbReference type="AlphaFoldDB" id="A0A7Z1Q7P9"/>
<keyword evidence="4 6" id="KW-0238">DNA-binding</keyword>
<dbReference type="GO" id="GO:0003677">
    <property type="term" value="F:DNA binding"/>
    <property type="evidence" value="ECO:0007669"/>
    <property type="project" value="UniProtKB-UniRule"/>
</dbReference>
<dbReference type="GO" id="GO:0004803">
    <property type="term" value="F:transposase activity"/>
    <property type="evidence" value="ECO:0007669"/>
    <property type="project" value="UniProtKB-UniRule"/>
</dbReference>
<comment type="caution">
    <text evidence="7">The sequence shown here is derived from an EMBL/GenBank/DDBJ whole genome shotgun (WGS) entry which is preliminary data.</text>
</comment>
<evidence type="ECO:0000256" key="2">
    <source>
        <dbReference type="ARBA" id="ARBA00010961"/>
    </source>
</evidence>
<keyword evidence="3 6" id="KW-0815">Transposition</keyword>
<sequence length="140" mass="15786">ASQSVVRAALQQVFVQTDEKSAHATWREVAGQLEKSNPAVTEMMDEAEADVLAYFSFPKAHRVKIHSTNTLERLNKEVKRRADVVGIFPNEESIMRLLGAVLTEQNEEWLLQNRYLPQHTMAEIEQAAENDVIEALPLSA</sequence>
<evidence type="ECO:0000256" key="6">
    <source>
        <dbReference type="RuleBase" id="RU365089"/>
    </source>
</evidence>
<dbReference type="EMBL" id="QARO01000060">
    <property type="protein sequence ID" value="PUF50558.1"/>
    <property type="molecule type" value="Genomic_DNA"/>
</dbReference>
<dbReference type="PANTHER" id="PTHR33217:SF7">
    <property type="entry name" value="TRANSPOSASE FOR INSERTION SEQUENCE ELEMENT IS1081"/>
    <property type="match status" value="1"/>
</dbReference>
<evidence type="ECO:0000313" key="7">
    <source>
        <dbReference type="EMBL" id="PUF50558.1"/>
    </source>
</evidence>
<name>A0A7Z1Q7P9_SALET</name>
<accession>A0A7Z1Q7P9</accession>
<evidence type="ECO:0000256" key="1">
    <source>
        <dbReference type="ARBA" id="ARBA00002190"/>
    </source>
</evidence>
<evidence type="ECO:0000256" key="4">
    <source>
        <dbReference type="ARBA" id="ARBA00023125"/>
    </source>
</evidence>
<gene>
    <name evidence="7" type="ORF">DAX73_27550</name>
</gene>
<evidence type="ECO:0000256" key="3">
    <source>
        <dbReference type="ARBA" id="ARBA00022578"/>
    </source>
</evidence>
<dbReference type="Proteomes" id="UP000251351">
    <property type="component" value="Unassembled WGS sequence"/>
</dbReference>
<keyword evidence="6" id="KW-0814">Transposable element</keyword>
<comment type="similarity">
    <text evidence="2 6">Belongs to the transposase mutator family.</text>
</comment>
<dbReference type="RefSeq" id="WP_195918293.1">
    <property type="nucleotide sequence ID" value="NZ_QARO01000060.1"/>
</dbReference>
<organism evidence="7 8">
    <name type="scientific">Salmonella enterica I</name>
    <dbReference type="NCBI Taxonomy" id="59201"/>
    <lineage>
        <taxon>Bacteria</taxon>
        <taxon>Pseudomonadati</taxon>
        <taxon>Pseudomonadota</taxon>
        <taxon>Gammaproteobacteria</taxon>
        <taxon>Enterobacterales</taxon>
        <taxon>Enterobacteriaceae</taxon>
        <taxon>Salmonella</taxon>
    </lineage>
</organism>
<protein>
    <recommendedName>
        <fullName evidence="6">Mutator family transposase</fullName>
    </recommendedName>
</protein>
<proteinExistence type="inferred from homology"/>